<dbReference type="Proteomes" id="UP000241394">
    <property type="component" value="Chromosome LG3"/>
</dbReference>
<dbReference type="GO" id="GO:0016132">
    <property type="term" value="P:brassinosteroid biosynthetic process"/>
    <property type="evidence" value="ECO:0007669"/>
    <property type="project" value="TreeGrafter"/>
</dbReference>
<dbReference type="EMBL" id="NKQK01000003">
    <property type="protein sequence ID" value="PSS32540.1"/>
    <property type="molecule type" value="Genomic_DNA"/>
</dbReference>
<dbReference type="InterPro" id="IPR007052">
    <property type="entry name" value="CS_dom"/>
</dbReference>
<accession>A0A2R6RR93</accession>
<dbReference type="InterPro" id="IPR036396">
    <property type="entry name" value="Cyt_P450_sf"/>
</dbReference>
<keyword evidence="8" id="KW-1133">Transmembrane helix</keyword>
<evidence type="ECO:0000256" key="2">
    <source>
        <dbReference type="ARBA" id="ARBA00004167"/>
    </source>
</evidence>
<dbReference type="PROSITE" id="PS00086">
    <property type="entry name" value="CYTOCHROME_P450"/>
    <property type="match status" value="1"/>
</dbReference>
<reference evidence="18 19" key="1">
    <citation type="submission" date="2017-07" db="EMBL/GenBank/DDBJ databases">
        <title>An improved, manually edited Actinidia chinensis var. chinensis (kiwifruit) genome highlights the challenges associated with draft genomes and gene prediction in plants.</title>
        <authorList>
            <person name="Pilkington S."/>
            <person name="Crowhurst R."/>
            <person name="Hilario E."/>
            <person name="Nardozza S."/>
            <person name="Fraser L."/>
            <person name="Peng Y."/>
            <person name="Gunaseelan K."/>
            <person name="Simpson R."/>
            <person name="Tahir J."/>
            <person name="Deroles S."/>
            <person name="Templeton K."/>
            <person name="Luo Z."/>
            <person name="Davy M."/>
            <person name="Cheng C."/>
            <person name="Mcneilage M."/>
            <person name="Scaglione D."/>
            <person name="Liu Y."/>
            <person name="Zhang Q."/>
            <person name="Datson P."/>
            <person name="De Silva N."/>
            <person name="Gardiner S."/>
            <person name="Bassett H."/>
            <person name="Chagne D."/>
            <person name="Mccallum J."/>
            <person name="Dzierzon H."/>
            <person name="Deng C."/>
            <person name="Wang Y.-Y."/>
            <person name="Barron N."/>
            <person name="Manako K."/>
            <person name="Bowen J."/>
            <person name="Foster T."/>
            <person name="Erridge Z."/>
            <person name="Tiffin H."/>
            <person name="Waite C."/>
            <person name="Davies K."/>
            <person name="Grierson E."/>
            <person name="Laing W."/>
            <person name="Kirk R."/>
            <person name="Chen X."/>
            <person name="Wood M."/>
            <person name="Montefiori M."/>
            <person name="Brummell D."/>
            <person name="Schwinn K."/>
            <person name="Catanach A."/>
            <person name="Fullerton C."/>
            <person name="Li D."/>
            <person name="Meiyalaghan S."/>
            <person name="Nieuwenhuizen N."/>
            <person name="Read N."/>
            <person name="Prakash R."/>
            <person name="Hunter D."/>
            <person name="Zhang H."/>
            <person name="Mckenzie M."/>
            <person name="Knabel M."/>
            <person name="Harris A."/>
            <person name="Allan A."/>
            <person name="Chen A."/>
            <person name="Janssen B."/>
            <person name="Plunkett B."/>
            <person name="Dwamena C."/>
            <person name="Voogd C."/>
            <person name="Leif D."/>
            <person name="Lafferty D."/>
            <person name="Souleyre E."/>
            <person name="Varkonyi-Gasic E."/>
            <person name="Gambi F."/>
            <person name="Hanley J."/>
            <person name="Yao J.-L."/>
            <person name="Cheung J."/>
            <person name="David K."/>
            <person name="Warren B."/>
            <person name="Marsh K."/>
            <person name="Snowden K."/>
            <person name="Lin-Wang K."/>
            <person name="Brian L."/>
            <person name="Martinez-Sanchez M."/>
            <person name="Wang M."/>
            <person name="Ileperuma N."/>
            <person name="Macnee N."/>
            <person name="Campin R."/>
            <person name="Mcatee P."/>
            <person name="Drummond R."/>
            <person name="Espley R."/>
            <person name="Ireland H."/>
            <person name="Wu R."/>
            <person name="Atkinson R."/>
            <person name="Karunairetnam S."/>
            <person name="Bulley S."/>
            <person name="Chunkath S."/>
            <person name="Hanley Z."/>
            <person name="Storey R."/>
            <person name="Thrimawithana A."/>
            <person name="Thomson S."/>
            <person name="David C."/>
            <person name="Testolin R."/>
        </authorList>
    </citation>
    <scope>NUCLEOTIDE SEQUENCE [LARGE SCALE GENOMIC DNA]</scope>
    <source>
        <strain evidence="19">cv. Red5</strain>
        <tissue evidence="18">Young leaf</tissue>
    </source>
</reference>
<feature type="binding site" description="axial binding residue" evidence="15">
    <location>
        <position position="425"/>
    </location>
    <ligand>
        <name>heme</name>
        <dbReference type="ChEBI" id="CHEBI:30413"/>
    </ligand>
    <ligandPart>
        <name>Fe</name>
        <dbReference type="ChEBI" id="CHEBI:18248"/>
    </ligandPart>
</feature>
<evidence type="ECO:0000256" key="12">
    <source>
        <dbReference type="ARBA" id="ARBA00023136"/>
    </source>
</evidence>
<comment type="pathway">
    <text evidence="14">Steroid biosynthesis.</text>
</comment>
<dbReference type="GO" id="GO:0006950">
    <property type="term" value="P:response to stress"/>
    <property type="evidence" value="ECO:0007669"/>
    <property type="project" value="UniProtKB-ARBA"/>
</dbReference>
<keyword evidence="12" id="KW-0472">Membrane</keyword>
<evidence type="ECO:0000256" key="7">
    <source>
        <dbReference type="ARBA" id="ARBA00022723"/>
    </source>
</evidence>
<dbReference type="Gramene" id="PSS32540">
    <property type="protein sequence ID" value="PSS32540"/>
    <property type="gene ID" value="CEY00_Acc02839"/>
</dbReference>
<evidence type="ECO:0000256" key="9">
    <source>
        <dbReference type="ARBA" id="ARBA00023002"/>
    </source>
</evidence>
<evidence type="ECO:0000256" key="3">
    <source>
        <dbReference type="ARBA" id="ARBA00004972"/>
    </source>
</evidence>
<dbReference type="PANTHER" id="PTHR24286:SF44">
    <property type="entry name" value="3BETA,22ALPHA-DIHYDROXYSTEROID 3-DEHYDROGENASE"/>
    <property type="match status" value="1"/>
</dbReference>
<evidence type="ECO:0000256" key="10">
    <source>
        <dbReference type="ARBA" id="ARBA00023004"/>
    </source>
</evidence>
<dbReference type="PRINTS" id="PR00385">
    <property type="entry name" value="P450"/>
</dbReference>
<evidence type="ECO:0000256" key="4">
    <source>
        <dbReference type="ARBA" id="ARBA00010617"/>
    </source>
</evidence>
<comment type="subcellular location">
    <subcellularLocation>
        <location evidence="2">Membrane</location>
        <topology evidence="2">Single-pass membrane protein</topology>
    </subcellularLocation>
</comment>
<dbReference type="PANTHER" id="PTHR24286">
    <property type="entry name" value="CYTOCHROME P450 26"/>
    <property type="match status" value="1"/>
</dbReference>
<dbReference type="Pfam" id="PF04969">
    <property type="entry name" value="CS"/>
    <property type="match status" value="1"/>
</dbReference>
<dbReference type="PRINTS" id="PR00463">
    <property type="entry name" value="EP450I"/>
</dbReference>
<dbReference type="GO" id="GO:0016705">
    <property type="term" value="F:oxidoreductase activity, acting on paired donors, with incorporation or reduction of molecular oxygen"/>
    <property type="evidence" value="ECO:0007669"/>
    <property type="project" value="InterPro"/>
</dbReference>
<dbReference type="Pfam" id="PF00067">
    <property type="entry name" value="p450"/>
    <property type="match status" value="1"/>
</dbReference>
<evidence type="ECO:0000256" key="11">
    <source>
        <dbReference type="ARBA" id="ARBA00023033"/>
    </source>
</evidence>
<dbReference type="GO" id="GO:0005506">
    <property type="term" value="F:iron ion binding"/>
    <property type="evidence" value="ECO:0007669"/>
    <property type="project" value="InterPro"/>
</dbReference>
<dbReference type="InterPro" id="IPR008978">
    <property type="entry name" value="HSP20-like_chaperone"/>
</dbReference>
<keyword evidence="11 16" id="KW-0503">Monooxygenase</keyword>
<sequence>MDHSIPLSLYLLLSLPLSLLLFFLLHSSRPRGLRLPPGSLGLPLIGETLQLISAYKSQNPEPFIDNRVARFGPLFTTHVFGEPTVFSAEPDTNRFILQNEGKLFESSYPSSILNLVGRHSLLVMKGSLHRRMHSLTMSFANFAIIRDHLLGDLDRLVRRNFDGWTDRVLLMDEAKKITFELTVKQLMSLDPCEWTENLRKEYIFLIEGFFTIPSALFSTTYRRAIHARRKVEEALRRVVRERRRESERGERKKDMLEALLEEEGRGGGRFSDEEIVDFLLALLVAGYETTSTTMTLAVKFLTETPLALAQLKEEHDEIRAKKGESEALQWNDYKSMPFTQCVVNETLRLGSIISGVFRRAMTDVDVKGYTIPKGWKVFASLRAVHLDHDNFKDARSFDPWRWQTNSGSTNSLNFFTPFGGGPRRCPGAELARVELSVFLHHLVTRFSWVPAEEDKLVFFPTTRTQKRYPIIVQRRESIENPTAKNAAEKLAPEKRHRFFHGGQKVFEWDQTLEEVNMYITLPPNISAKVFYCKIQSKHVELGIKGNPPYVNHDLSSPVKIDC</sequence>
<dbReference type="AlphaFoldDB" id="A0A2R6RR93"/>
<dbReference type="SUPFAM" id="SSF49764">
    <property type="entry name" value="HSP20-like chaperones"/>
    <property type="match status" value="1"/>
</dbReference>
<reference evidence="19" key="2">
    <citation type="journal article" date="2018" name="BMC Genomics">
        <title>A manually annotated Actinidia chinensis var. chinensis (kiwifruit) genome highlights the challenges associated with draft genomes and gene prediction in plants.</title>
        <authorList>
            <person name="Pilkington S.M."/>
            <person name="Crowhurst R."/>
            <person name="Hilario E."/>
            <person name="Nardozza S."/>
            <person name="Fraser L."/>
            <person name="Peng Y."/>
            <person name="Gunaseelan K."/>
            <person name="Simpson R."/>
            <person name="Tahir J."/>
            <person name="Deroles S.C."/>
            <person name="Templeton K."/>
            <person name="Luo Z."/>
            <person name="Davy M."/>
            <person name="Cheng C."/>
            <person name="McNeilage M."/>
            <person name="Scaglione D."/>
            <person name="Liu Y."/>
            <person name="Zhang Q."/>
            <person name="Datson P."/>
            <person name="De Silva N."/>
            <person name="Gardiner S.E."/>
            <person name="Bassett H."/>
            <person name="Chagne D."/>
            <person name="McCallum J."/>
            <person name="Dzierzon H."/>
            <person name="Deng C."/>
            <person name="Wang Y.Y."/>
            <person name="Barron L."/>
            <person name="Manako K."/>
            <person name="Bowen J."/>
            <person name="Foster T.M."/>
            <person name="Erridge Z.A."/>
            <person name="Tiffin H."/>
            <person name="Waite C.N."/>
            <person name="Davies K.M."/>
            <person name="Grierson E.P."/>
            <person name="Laing W.A."/>
            <person name="Kirk R."/>
            <person name="Chen X."/>
            <person name="Wood M."/>
            <person name="Montefiori M."/>
            <person name="Brummell D.A."/>
            <person name="Schwinn K.E."/>
            <person name="Catanach A."/>
            <person name="Fullerton C."/>
            <person name="Li D."/>
            <person name="Meiyalaghan S."/>
            <person name="Nieuwenhuizen N."/>
            <person name="Read N."/>
            <person name="Prakash R."/>
            <person name="Hunter D."/>
            <person name="Zhang H."/>
            <person name="McKenzie M."/>
            <person name="Knabel M."/>
            <person name="Harris A."/>
            <person name="Allan A.C."/>
            <person name="Gleave A."/>
            <person name="Chen A."/>
            <person name="Janssen B.J."/>
            <person name="Plunkett B."/>
            <person name="Ampomah-Dwamena C."/>
            <person name="Voogd C."/>
            <person name="Leif D."/>
            <person name="Lafferty D."/>
            <person name="Souleyre E.J.F."/>
            <person name="Varkonyi-Gasic E."/>
            <person name="Gambi F."/>
            <person name="Hanley J."/>
            <person name="Yao J.L."/>
            <person name="Cheung J."/>
            <person name="David K.M."/>
            <person name="Warren B."/>
            <person name="Marsh K."/>
            <person name="Snowden K.C."/>
            <person name="Lin-Wang K."/>
            <person name="Brian L."/>
            <person name="Martinez-Sanchez M."/>
            <person name="Wang M."/>
            <person name="Ileperuma N."/>
            <person name="Macnee N."/>
            <person name="Campin R."/>
            <person name="McAtee P."/>
            <person name="Drummond R.S.M."/>
            <person name="Espley R.V."/>
            <person name="Ireland H.S."/>
            <person name="Wu R."/>
            <person name="Atkinson R.G."/>
            <person name="Karunairetnam S."/>
            <person name="Bulley S."/>
            <person name="Chunkath S."/>
            <person name="Hanley Z."/>
            <person name="Storey R."/>
            <person name="Thrimawithana A.H."/>
            <person name="Thomson S."/>
            <person name="David C."/>
            <person name="Testolin R."/>
            <person name="Huang H."/>
            <person name="Hellens R.P."/>
            <person name="Schaffer R.J."/>
        </authorList>
    </citation>
    <scope>NUCLEOTIDE SEQUENCE [LARGE SCALE GENOMIC DNA]</scope>
    <source>
        <strain evidence="19">cv. Red5</strain>
    </source>
</reference>
<keyword evidence="5 15" id="KW-0349">Heme</keyword>
<dbReference type="FunFam" id="1.10.630.10:FF:000046">
    <property type="entry name" value="Cytochrome P450 90A1"/>
    <property type="match status" value="1"/>
</dbReference>
<comment type="similarity">
    <text evidence="4 16">Belongs to the cytochrome P450 family.</text>
</comment>
<evidence type="ECO:0000256" key="1">
    <source>
        <dbReference type="ARBA" id="ARBA00001971"/>
    </source>
</evidence>
<dbReference type="CDD" id="cd11043">
    <property type="entry name" value="CYP90-like"/>
    <property type="match status" value="1"/>
</dbReference>
<evidence type="ECO:0000259" key="17">
    <source>
        <dbReference type="PROSITE" id="PS51203"/>
    </source>
</evidence>
<comment type="caution">
    <text evidence="18">The sequence shown here is derived from an EMBL/GenBank/DDBJ whole genome shotgun (WGS) entry which is preliminary data.</text>
</comment>
<dbReference type="InterPro" id="IPR001128">
    <property type="entry name" value="Cyt_P450"/>
</dbReference>
<keyword evidence="10 15" id="KW-0408">Iron</keyword>
<evidence type="ECO:0000256" key="13">
    <source>
        <dbReference type="ARBA" id="ARBA00037910"/>
    </source>
</evidence>
<dbReference type="PROSITE" id="PS51203">
    <property type="entry name" value="CS"/>
    <property type="match status" value="1"/>
</dbReference>
<evidence type="ECO:0000256" key="8">
    <source>
        <dbReference type="ARBA" id="ARBA00022989"/>
    </source>
</evidence>
<protein>
    <submittedName>
        <fullName evidence="18">Cytochrome P450 90A1 like</fullName>
    </submittedName>
</protein>
<organism evidence="18 19">
    <name type="scientific">Actinidia chinensis var. chinensis</name>
    <name type="common">Chinese soft-hair kiwi</name>
    <dbReference type="NCBI Taxonomy" id="1590841"/>
    <lineage>
        <taxon>Eukaryota</taxon>
        <taxon>Viridiplantae</taxon>
        <taxon>Streptophyta</taxon>
        <taxon>Embryophyta</taxon>
        <taxon>Tracheophyta</taxon>
        <taxon>Spermatophyta</taxon>
        <taxon>Magnoliopsida</taxon>
        <taxon>eudicotyledons</taxon>
        <taxon>Gunneridae</taxon>
        <taxon>Pentapetalae</taxon>
        <taxon>asterids</taxon>
        <taxon>Ericales</taxon>
        <taxon>Actinidiaceae</taxon>
        <taxon>Actinidia</taxon>
    </lineage>
</organism>
<evidence type="ECO:0000256" key="15">
    <source>
        <dbReference type="PIRSR" id="PIRSR602401-1"/>
    </source>
</evidence>
<dbReference type="OMA" id="NLDSWSN"/>
<evidence type="ECO:0000313" key="19">
    <source>
        <dbReference type="Proteomes" id="UP000241394"/>
    </source>
</evidence>
<evidence type="ECO:0000256" key="6">
    <source>
        <dbReference type="ARBA" id="ARBA00022692"/>
    </source>
</evidence>
<comment type="pathway">
    <text evidence="3">Hormone biosynthesis.</text>
</comment>
<keyword evidence="19" id="KW-1185">Reference proteome</keyword>
<keyword evidence="9 16" id="KW-0560">Oxidoreductase</keyword>
<dbReference type="SUPFAM" id="SSF48264">
    <property type="entry name" value="Cytochrome P450"/>
    <property type="match status" value="1"/>
</dbReference>
<proteinExistence type="inferred from homology"/>
<evidence type="ECO:0000313" key="18">
    <source>
        <dbReference type="EMBL" id="PSS32540.1"/>
    </source>
</evidence>
<dbReference type="GO" id="GO:0010268">
    <property type="term" value="P:brassinosteroid homeostasis"/>
    <property type="evidence" value="ECO:0007669"/>
    <property type="project" value="TreeGrafter"/>
</dbReference>
<dbReference type="Gene3D" id="2.60.40.790">
    <property type="match status" value="1"/>
</dbReference>
<dbReference type="InterPro" id="IPR002401">
    <property type="entry name" value="Cyt_P450_E_grp-I"/>
</dbReference>
<evidence type="ECO:0000256" key="16">
    <source>
        <dbReference type="RuleBase" id="RU000461"/>
    </source>
</evidence>
<dbReference type="FunCoup" id="A0A2R6RR93">
    <property type="interactions" value="269"/>
</dbReference>
<dbReference type="GO" id="GO:0020037">
    <property type="term" value="F:heme binding"/>
    <property type="evidence" value="ECO:0007669"/>
    <property type="project" value="InterPro"/>
</dbReference>
<dbReference type="OrthoDB" id="1470350at2759"/>
<dbReference type="InParanoid" id="A0A2R6RR93"/>
<dbReference type="STRING" id="1590841.A0A2R6RR93"/>
<dbReference type="Gene3D" id="1.10.630.10">
    <property type="entry name" value="Cytochrome P450"/>
    <property type="match status" value="1"/>
</dbReference>
<name>A0A2R6RR93_ACTCC</name>
<dbReference type="InterPro" id="IPR017972">
    <property type="entry name" value="Cyt_P450_CS"/>
</dbReference>
<evidence type="ECO:0000256" key="5">
    <source>
        <dbReference type="ARBA" id="ARBA00022617"/>
    </source>
</evidence>
<keyword evidence="6" id="KW-0812">Transmembrane</keyword>
<comment type="cofactor">
    <cofactor evidence="1 15">
        <name>heme</name>
        <dbReference type="ChEBI" id="CHEBI:30413"/>
    </cofactor>
</comment>
<dbReference type="GO" id="GO:0016125">
    <property type="term" value="P:sterol metabolic process"/>
    <property type="evidence" value="ECO:0007669"/>
    <property type="project" value="TreeGrafter"/>
</dbReference>
<feature type="domain" description="CS" evidence="17">
    <location>
        <begin position="501"/>
        <end position="562"/>
    </location>
</feature>
<evidence type="ECO:0000256" key="14">
    <source>
        <dbReference type="ARBA" id="ARBA00060577"/>
    </source>
</evidence>
<dbReference type="GO" id="GO:0004497">
    <property type="term" value="F:monooxygenase activity"/>
    <property type="evidence" value="ECO:0007669"/>
    <property type="project" value="UniProtKB-KW"/>
</dbReference>
<gene>
    <name evidence="18" type="ORF">CEY00_Acc02839</name>
</gene>
<comment type="pathway">
    <text evidence="13">Plant hormone biosynthesis; brassinosteroid biosynthesis.</text>
</comment>
<dbReference type="GO" id="GO:0016020">
    <property type="term" value="C:membrane"/>
    <property type="evidence" value="ECO:0007669"/>
    <property type="project" value="UniProtKB-SubCell"/>
</dbReference>
<dbReference type="CDD" id="cd06467">
    <property type="entry name" value="p23_NUDC_like"/>
    <property type="match status" value="1"/>
</dbReference>
<keyword evidence="7 15" id="KW-0479">Metal-binding</keyword>